<organism evidence="1 2">
    <name type="scientific">Pistacia atlantica</name>
    <dbReference type="NCBI Taxonomy" id="434234"/>
    <lineage>
        <taxon>Eukaryota</taxon>
        <taxon>Viridiplantae</taxon>
        <taxon>Streptophyta</taxon>
        <taxon>Embryophyta</taxon>
        <taxon>Tracheophyta</taxon>
        <taxon>Spermatophyta</taxon>
        <taxon>Magnoliopsida</taxon>
        <taxon>eudicotyledons</taxon>
        <taxon>Gunneridae</taxon>
        <taxon>Pentapetalae</taxon>
        <taxon>rosids</taxon>
        <taxon>malvids</taxon>
        <taxon>Sapindales</taxon>
        <taxon>Anacardiaceae</taxon>
        <taxon>Pistacia</taxon>
    </lineage>
</organism>
<name>A0ACC1AIJ9_9ROSI</name>
<accession>A0ACC1AIJ9</accession>
<gene>
    <name evidence="1" type="ORF">Patl1_06999</name>
</gene>
<comment type="caution">
    <text evidence="1">The sequence shown here is derived from an EMBL/GenBank/DDBJ whole genome shotgun (WGS) entry which is preliminary data.</text>
</comment>
<protein>
    <submittedName>
        <fullName evidence="1">Uncharacterized protein</fullName>
    </submittedName>
</protein>
<proteinExistence type="predicted"/>
<dbReference type="Proteomes" id="UP001164250">
    <property type="component" value="Chromosome 10"/>
</dbReference>
<dbReference type="EMBL" id="CM047906">
    <property type="protein sequence ID" value="KAJ0086496.1"/>
    <property type="molecule type" value="Genomic_DNA"/>
</dbReference>
<evidence type="ECO:0000313" key="2">
    <source>
        <dbReference type="Proteomes" id="UP001164250"/>
    </source>
</evidence>
<sequence length="339" mass="39679">MESRVEKMTAYIKPGLDDVRFIGICGMGGIGKTTIAEVVYDMLSKDYDCKCILRNIREVHDTKGLEALQQKLLHSLMHERNLHVDDVSHGINLIRRRLYRKKVFLVLDDVDQRKQLESLAWEREWFGSGSRIIITTRNKHLLSHLTENIYDVNGLTFHESLRLFHLNAFKTSRPTNDLLELSQQVVNYTNGLPLAIVVLGSHLCGRSGVEVWKSSLDRLQQFPNREILESLRISYDGLEDVNKKIFLDIACFFKGKEKDRVIEILNSCNFYANIGMEELIDKSLITVISKNRLWMHQLLQEMGWEIVREQHRDEPGKWSRLWVYKDIYKVLTKIKVRFF</sequence>
<evidence type="ECO:0000313" key="1">
    <source>
        <dbReference type="EMBL" id="KAJ0086496.1"/>
    </source>
</evidence>
<keyword evidence="2" id="KW-1185">Reference proteome</keyword>
<reference evidence="2" key="1">
    <citation type="journal article" date="2023" name="G3 (Bethesda)">
        <title>Genome assembly and association tests identify interacting loci associated with vigor, precocity, and sex in interspecific pistachio rootstocks.</title>
        <authorList>
            <person name="Palmer W."/>
            <person name="Jacygrad E."/>
            <person name="Sagayaradj S."/>
            <person name="Cavanaugh K."/>
            <person name="Han R."/>
            <person name="Bertier L."/>
            <person name="Beede B."/>
            <person name="Kafkas S."/>
            <person name="Golino D."/>
            <person name="Preece J."/>
            <person name="Michelmore R."/>
        </authorList>
    </citation>
    <scope>NUCLEOTIDE SEQUENCE [LARGE SCALE GENOMIC DNA]</scope>
</reference>